<dbReference type="Gene3D" id="1.20.1640.10">
    <property type="entry name" value="Multidrug efflux transporter AcrB transmembrane domain"/>
    <property type="match status" value="2"/>
</dbReference>
<dbReference type="InterPro" id="IPR054384">
    <property type="entry name" value="SecDF_P1_head"/>
</dbReference>
<dbReference type="NCBIfam" id="TIGR00966">
    <property type="entry name" value="transloc_SecF"/>
    <property type="match status" value="1"/>
</dbReference>
<evidence type="ECO:0000259" key="12">
    <source>
        <dbReference type="Pfam" id="PF21760"/>
    </source>
</evidence>
<organism evidence="14 15">
    <name type="scientific">Aquimarina algicola</name>
    <dbReference type="NCBI Taxonomy" id="2589995"/>
    <lineage>
        <taxon>Bacteria</taxon>
        <taxon>Pseudomonadati</taxon>
        <taxon>Bacteroidota</taxon>
        <taxon>Flavobacteriia</taxon>
        <taxon>Flavobacteriales</taxon>
        <taxon>Flavobacteriaceae</taxon>
        <taxon>Aquimarina</taxon>
    </lineage>
</organism>
<dbReference type="GO" id="GO:0005886">
    <property type="term" value="C:plasma membrane"/>
    <property type="evidence" value="ECO:0007669"/>
    <property type="project" value="UniProtKB-SubCell"/>
</dbReference>
<evidence type="ECO:0000256" key="6">
    <source>
        <dbReference type="ARBA" id="ARBA00022989"/>
    </source>
</evidence>
<feature type="transmembrane region" description="Helical" evidence="9">
    <location>
        <begin position="574"/>
        <end position="595"/>
    </location>
</feature>
<comment type="similarity">
    <text evidence="10">Belongs to the SecD/SecF family. SecF subfamily.</text>
</comment>
<evidence type="ECO:0000256" key="8">
    <source>
        <dbReference type="ARBA" id="ARBA00023136"/>
    </source>
</evidence>
<dbReference type="InterPro" id="IPR055344">
    <property type="entry name" value="SecD_SecF_C_bact"/>
</dbReference>
<evidence type="ECO:0000256" key="3">
    <source>
        <dbReference type="ARBA" id="ARBA00022475"/>
    </source>
</evidence>
<comment type="caution">
    <text evidence="14">The sequence shown here is derived from an EMBL/GenBank/DDBJ whole genome shotgun (WGS) entry which is preliminary data.</text>
</comment>
<name>A0A504J6D6_9FLAO</name>
<feature type="transmembrane region" description="Helical" evidence="9">
    <location>
        <begin position="901"/>
        <end position="921"/>
    </location>
</feature>
<evidence type="ECO:0000256" key="5">
    <source>
        <dbReference type="ARBA" id="ARBA00022927"/>
    </source>
</evidence>
<dbReference type="PANTHER" id="PTHR30081">
    <property type="entry name" value="PROTEIN-EXPORT MEMBRANE PROTEIN SEC"/>
    <property type="match status" value="1"/>
</dbReference>
<keyword evidence="3 9" id="KW-1003">Cell membrane</keyword>
<evidence type="ECO:0000256" key="10">
    <source>
        <dbReference type="HAMAP-Rule" id="MF_01464"/>
    </source>
</evidence>
<evidence type="ECO:0000256" key="1">
    <source>
        <dbReference type="ARBA" id="ARBA00004651"/>
    </source>
</evidence>
<dbReference type="InterPro" id="IPR022645">
    <property type="entry name" value="SecD/SecF_bac"/>
</dbReference>
<dbReference type="GO" id="GO:0015450">
    <property type="term" value="F:protein-transporting ATPase activity"/>
    <property type="evidence" value="ECO:0007669"/>
    <property type="project" value="InterPro"/>
</dbReference>
<gene>
    <name evidence="10" type="primary">secF</name>
    <name evidence="9" type="synonym">secD</name>
    <name evidence="14" type="ORF">FHK87_24285</name>
</gene>
<evidence type="ECO:0000313" key="15">
    <source>
        <dbReference type="Proteomes" id="UP000315540"/>
    </source>
</evidence>
<keyword evidence="4 9" id="KW-0812">Transmembrane</keyword>
<feature type="transmembrane region" description="Helical" evidence="9">
    <location>
        <begin position="975"/>
        <end position="994"/>
    </location>
</feature>
<dbReference type="Gene3D" id="3.30.70.3220">
    <property type="match status" value="1"/>
</dbReference>
<feature type="domain" description="Protein translocase subunit SecDF P1" evidence="12">
    <location>
        <begin position="189"/>
        <end position="246"/>
    </location>
</feature>
<feature type="transmembrane region" description="Helical" evidence="9">
    <location>
        <begin position="7"/>
        <end position="27"/>
    </location>
</feature>
<evidence type="ECO:0000256" key="7">
    <source>
        <dbReference type="ARBA" id="ARBA00023010"/>
    </source>
</evidence>
<evidence type="ECO:0000259" key="13">
    <source>
        <dbReference type="Pfam" id="PF22599"/>
    </source>
</evidence>
<dbReference type="RefSeq" id="WP_140597483.1">
    <property type="nucleotide sequence ID" value="NZ_VFWZ01000010.1"/>
</dbReference>
<evidence type="ECO:0000256" key="4">
    <source>
        <dbReference type="ARBA" id="ARBA00022692"/>
    </source>
</evidence>
<dbReference type="InterPro" id="IPR005665">
    <property type="entry name" value="SecF_bac"/>
</dbReference>
<dbReference type="Pfam" id="PF02355">
    <property type="entry name" value="SecD_SecF_C"/>
    <property type="match status" value="2"/>
</dbReference>
<comment type="subcellular location">
    <subcellularLocation>
        <location evidence="1 9">Cell membrane</location>
        <topology evidence="1 9">Multi-pass membrane protein</topology>
    </subcellularLocation>
</comment>
<comment type="subunit">
    <text evidence="10">Forms a complex with SecD. Part of the essential Sec protein translocation apparatus which comprises SecA, SecYEG and auxiliary proteins SecDF. Other proteins may also be involved.</text>
</comment>
<dbReference type="NCBIfam" id="TIGR01129">
    <property type="entry name" value="secD"/>
    <property type="match status" value="1"/>
</dbReference>
<dbReference type="InterPro" id="IPR022646">
    <property type="entry name" value="SecD/SecF_CS"/>
</dbReference>
<dbReference type="OrthoDB" id="9805019at2"/>
<feature type="transmembrane region" description="Helical" evidence="9">
    <location>
        <begin position="616"/>
        <end position="640"/>
    </location>
</feature>
<comment type="caution">
    <text evidence="9">Lacks conserved residue(s) required for the propagation of feature annotation.</text>
</comment>
<dbReference type="EMBL" id="VFWZ01000010">
    <property type="protein sequence ID" value="TPN81721.1"/>
    <property type="molecule type" value="Genomic_DNA"/>
</dbReference>
<dbReference type="GO" id="GO:0006605">
    <property type="term" value="P:protein targeting"/>
    <property type="evidence" value="ECO:0007669"/>
    <property type="project" value="UniProtKB-UniRule"/>
</dbReference>
<feature type="domain" description="Protein export membrane protein SecD/SecF C-terminal" evidence="11">
    <location>
        <begin position="503"/>
        <end position="668"/>
    </location>
</feature>
<comment type="subunit">
    <text evidence="9">Forms a complex with SecF. Part of the essential Sec protein translocation apparatus which comprises SecA, SecYEG and auxiliary proteins SecDF. Other proteins may also be involved.</text>
</comment>
<dbReference type="InterPro" id="IPR005791">
    <property type="entry name" value="SecD"/>
</dbReference>
<feature type="transmembrane region" description="Helical" evidence="9">
    <location>
        <begin position="705"/>
        <end position="723"/>
    </location>
</feature>
<feature type="domain" description="Protein export membrane protein SecD/SecF C-terminal" evidence="11">
    <location>
        <begin position="820"/>
        <end position="1001"/>
    </location>
</feature>
<reference evidence="14 15" key="1">
    <citation type="submission" date="2019-06" db="EMBL/GenBank/DDBJ databases">
        <authorList>
            <person name="Meng X."/>
        </authorList>
    </citation>
    <scope>NUCLEOTIDE SEQUENCE [LARGE SCALE GENOMIC DNA]</scope>
    <source>
        <strain evidence="14 15">M625</strain>
    </source>
</reference>
<proteinExistence type="inferred from homology"/>
<dbReference type="SUPFAM" id="SSF82866">
    <property type="entry name" value="Multidrug efflux transporter AcrB transmembrane domain"/>
    <property type="match status" value="2"/>
</dbReference>
<dbReference type="Pfam" id="PF07549">
    <property type="entry name" value="Sec_GG"/>
    <property type="match status" value="1"/>
</dbReference>
<dbReference type="NCBIfam" id="NF009585">
    <property type="entry name" value="PRK13024.1-5"/>
    <property type="match status" value="1"/>
</dbReference>
<keyword evidence="2 9" id="KW-0813">Transport</keyword>
<dbReference type="HAMAP" id="MF_01463_B">
    <property type="entry name" value="SecD_B"/>
    <property type="match status" value="1"/>
</dbReference>
<evidence type="ECO:0000313" key="14">
    <source>
        <dbReference type="EMBL" id="TPN81721.1"/>
    </source>
</evidence>
<feature type="transmembrane region" description="Helical" evidence="9">
    <location>
        <begin position="866"/>
        <end position="889"/>
    </location>
</feature>
<keyword evidence="15" id="KW-1185">Reference proteome</keyword>
<evidence type="ECO:0000259" key="11">
    <source>
        <dbReference type="Pfam" id="PF02355"/>
    </source>
</evidence>
<feature type="transmembrane region" description="Helical" evidence="9">
    <location>
        <begin position="548"/>
        <end position="568"/>
    </location>
</feature>
<keyword evidence="5 9" id="KW-0653">Protein transport</keyword>
<protein>
    <recommendedName>
        <fullName evidence="9 10">Multifunctional fusion protein</fullName>
    </recommendedName>
    <domain>
        <recommendedName>
            <fullName evidence="9">Protein translocase subunit SecD</fullName>
        </recommendedName>
    </domain>
    <domain>
        <recommendedName>
            <fullName evidence="10">Protein-export membrane protein SecF</fullName>
        </recommendedName>
    </domain>
</protein>
<dbReference type="Proteomes" id="UP000315540">
    <property type="component" value="Unassembled WGS sequence"/>
</dbReference>
<dbReference type="Gene3D" id="3.30.1360.200">
    <property type="match status" value="1"/>
</dbReference>
<comment type="similarity">
    <text evidence="9">Belongs to the SecD/SecF family. SecD subfamily.</text>
</comment>
<dbReference type="FunFam" id="1.20.1640.10:FF:000004">
    <property type="entry name" value="Protein translocase subunit SecD"/>
    <property type="match status" value="1"/>
</dbReference>
<dbReference type="GO" id="GO:0043952">
    <property type="term" value="P:protein transport by the Sec complex"/>
    <property type="evidence" value="ECO:0007669"/>
    <property type="project" value="UniProtKB-UniRule"/>
</dbReference>
<feature type="transmembrane region" description="Helical" evidence="9">
    <location>
        <begin position="951"/>
        <end position="969"/>
    </location>
</feature>
<feature type="transmembrane region" description="Helical" evidence="9">
    <location>
        <begin position="524"/>
        <end position="541"/>
    </location>
</feature>
<comment type="function">
    <text evidence="9">Part of the Sec protein translocase complex. Interacts with the SecYEG preprotein conducting channel. SecDF uses the proton motive force (PMF) to complete protein translocation after the ATP-dependent function of SecA.</text>
</comment>
<dbReference type="NCBIfam" id="TIGR00916">
    <property type="entry name" value="2A0604s01"/>
    <property type="match status" value="2"/>
</dbReference>
<dbReference type="AlphaFoldDB" id="A0A504J6D6"/>
<dbReference type="PANTHER" id="PTHR30081:SF1">
    <property type="entry name" value="PROTEIN TRANSLOCASE SUBUNIT SECD"/>
    <property type="match status" value="1"/>
</dbReference>
<dbReference type="Pfam" id="PF21760">
    <property type="entry name" value="SecD_1st"/>
    <property type="match status" value="1"/>
</dbReference>
<dbReference type="InterPro" id="IPR048634">
    <property type="entry name" value="SecD_SecF_C"/>
</dbReference>
<keyword evidence="8 9" id="KW-0472">Membrane</keyword>
<dbReference type="HAMAP" id="MF_01464_B">
    <property type="entry name" value="SecF_B"/>
    <property type="match status" value="1"/>
</dbReference>
<dbReference type="GO" id="GO:0065002">
    <property type="term" value="P:intracellular protein transmembrane transport"/>
    <property type="evidence" value="ECO:0007669"/>
    <property type="project" value="UniProtKB-UniRule"/>
</dbReference>
<feature type="transmembrane region" description="Helical" evidence="9">
    <location>
        <begin position="841"/>
        <end position="859"/>
    </location>
</feature>
<dbReference type="InterPro" id="IPR048631">
    <property type="entry name" value="SecD_1st"/>
</dbReference>
<feature type="transmembrane region" description="Helical" evidence="9">
    <location>
        <begin position="652"/>
        <end position="671"/>
    </location>
</feature>
<accession>A0A504J6D6</accession>
<keyword evidence="7 9" id="KW-0811">Translocation</keyword>
<evidence type="ECO:0000256" key="9">
    <source>
        <dbReference type="HAMAP-Rule" id="MF_01463"/>
    </source>
</evidence>
<dbReference type="Pfam" id="PF22599">
    <property type="entry name" value="SecDF_P1_head"/>
    <property type="match status" value="1"/>
</dbReference>
<evidence type="ECO:0000256" key="2">
    <source>
        <dbReference type="ARBA" id="ARBA00022448"/>
    </source>
</evidence>
<keyword evidence="6 9" id="KW-1133">Transmembrane helix</keyword>
<feature type="domain" description="SecDF P1 head subdomain" evidence="13">
    <location>
        <begin position="403"/>
        <end position="502"/>
    </location>
</feature>
<sequence length="1022" mass="112311">MQNKGLVRIFAILFGAVCIYQLSYTYITYTKEKEAEAYAQQKYAETVENYSKLREIAEREYLDSIGKEEIFASISYNDAKSKELNKGLDLKGGINVILQISVKDILKGLANNSKDPSFNQALLATDELQKNSQNTYIEDFFIEFEKIPDAQLASPDIFANKNLSDDITYDMTNDQVRPILRKKIDESVTSAFEVLRKRIDKFGVTQPNIQRLGESGRILVELPGAKDVDRVKSLLQSTAQLEFWDVFKSEEILPFLFAANNVLKEAADETKTSKPEVKEETDEAILDSTQLDSTQVETVQVDSTKTDADSAIEDLLEDAEDSTVVEEQVNPLFDLIAGQGGQGGPVIVSVAKKNADQFMSYLNDPKVRALLPLEQRYVKFAWGKPAKDSEILDLYAIKGNRDNTPELSGGVITDATQAYDQTNNVVVSMQMDGKGAKKWEEMTERAYNQRSQIAIVLDDVVYSAPGVSRGKISGGRSEISGDFTIEEGQDLANVLRAGKLPASADIIQSEIVGPSLGQEAIDSGIMSFAIALGLILIWMIFYYGKAGAFADVALVVNILFIFGVLAGLKAVLTLPGIAGIVLTIGMSVDANVLIFERIREELAKGKSQVDAIRDGFNNALSSILDANITTGLTGLILLVIGTGPIKGFATTLLIGILTSLFTAIFVTRLFIDGYGKNGKELAFSTGATKNLFKNVNIDFLKKRKIAYVISGIIILAGIGSLFTQSLDYGVDFVGGRTYTVRFAKDVVPTEVEKDLVAVFESAQAKTLGANNQLKITTKYKVNETGEGIDTEITNKLYEALKPYLTEGLTYDEFANGSDDKQVGIMSSMKVGPTIADDIKQAAFWSVLGSLIVVFLYILFRFRRWQFSLGAVAAVFHDVLVVLGVFSLTWKFMPFNMEIDQAFIAAILTVIGYSLNDTVVVFDRIREFFKEHTGRSLDANVNGALNSTLSRTLNTSLTTLLVLVAIFIFAVPLRGFMFSLIIGVLIGTYSSLFIATPIMRDSVKRVGLKEEKTKEEQEVATAK</sequence>
<dbReference type="InterPro" id="IPR022813">
    <property type="entry name" value="SecD/SecF_arch_bac"/>
</dbReference>
<dbReference type="PRINTS" id="PR01755">
    <property type="entry name" value="SECFTRNLCASE"/>
</dbReference>